<evidence type="ECO:0000313" key="2">
    <source>
        <dbReference type="Proteomes" id="UP000712281"/>
    </source>
</evidence>
<comment type="caution">
    <text evidence="1">The sequence shown here is derived from an EMBL/GenBank/DDBJ whole genome shotgun (WGS) entry which is preliminary data.</text>
</comment>
<proteinExistence type="predicted"/>
<organism evidence="1 2">
    <name type="scientific">Brassica cretica</name>
    <name type="common">Mustard</name>
    <dbReference type="NCBI Taxonomy" id="69181"/>
    <lineage>
        <taxon>Eukaryota</taxon>
        <taxon>Viridiplantae</taxon>
        <taxon>Streptophyta</taxon>
        <taxon>Embryophyta</taxon>
        <taxon>Tracheophyta</taxon>
        <taxon>Spermatophyta</taxon>
        <taxon>Magnoliopsida</taxon>
        <taxon>eudicotyledons</taxon>
        <taxon>Gunneridae</taxon>
        <taxon>Pentapetalae</taxon>
        <taxon>rosids</taxon>
        <taxon>malvids</taxon>
        <taxon>Brassicales</taxon>
        <taxon>Brassicaceae</taxon>
        <taxon>Brassiceae</taxon>
        <taxon>Brassica</taxon>
    </lineage>
</organism>
<protein>
    <submittedName>
        <fullName evidence="1">Uncharacterized protein</fullName>
    </submittedName>
</protein>
<dbReference type="EMBL" id="QGKW02001940">
    <property type="protein sequence ID" value="KAF2557489.1"/>
    <property type="molecule type" value="Genomic_DNA"/>
</dbReference>
<gene>
    <name evidence="1" type="ORF">F2Q68_00016612</name>
</gene>
<dbReference type="Proteomes" id="UP000712281">
    <property type="component" value="Unassembled WGS sequence"/>
</dbReference>
<dbReference type="AlphaFoldDB" id="A0A8S9HHL3"/>
<name>A0A8S9HHL3_BRACR</name>
<accession>A0A8S9HHL3</accession>
<reference evidence="1" key="1">
    <citation type="submission" date="2019-12" db="EMBL/GenBank/DDBJ databases">
        <title>Genome sequencing and annotation of Brassica cretica.</title>
        <authorList>
            <person name="Studholme D.J."/>
            <person name="Sarris P.F."/>
        </authorList>
    </citation>
    <scope>NUCLEOTIDE SEQUENCE</scope>
    <source>
        <strain evidence="1">PFS-001/15</strain>
        <tissue evidence="1">Leaf</tissue>
    </source>
</reference>
<sequence length="66" mass="7706">MVKLGRCGGKIVCKNTLDIDFRKKLPQVWDMFFSLELLKPPGHDPTKHDTTNYFQLGHQSFQFKHS</sequence>
<evidence type="ECO:0000313" key="1">
    <source>
        <dbReference type="EMBL" id="KAF2557489.1"/>
    </source>
</evidence>